<evidence type="ECO:0000313" key="15">
    <source>
        <dbReference type="EMBL" id="NMG15237.1"/>
    </source>
</evidence>
<dbReference type="PANTHER" id="PTHR43071">
    <property type="entry name" value="2-AMINO-4-HYDROXY-6-HYDROXYMETHYLDIHYDROPTERIDINE PYROPHOSPHOKINASE"/>
    <property type="match status" value="1"/>
</dbReference>
<dbReference type="InterPro" id="IPR035907">
    <property type="entry name" value="Hppk_sf"/>
</dbReference>
<gene>
    <name evidence="15" type="primary">folK</name>
    <name evidence="15" type="ORF">GPA24_06705</name>
</gene>
<comment type="caution">
    <text evidence="15">The sequence shown here is derived from an EMBL/GenBank/DDBJ whole genome shotgun (WGS) entry which is preliminary data.</text>
</comment>
<comment type="similarity">
    <text evidence="2">Belongs to the HPPK family.</text>
</comment>
<accession>A0ABX1NTK5</accession>
<feature type="region of interest" description="Disordered" evidence="13">
    <location>
        <begin position="1"/>
        <end position="22"/>
    </location>
</feature>
<name>A0ABX1NTK5_9RHOO</name>
<evidence type="ECO:0000256" key="10">
    <source>
        <dbReference type="ARBA" id="ARBA00029409"/>
    </source>
</evidence>
<dbReference type="EMBL" id="WTVP01000013">
    <property type="protein sequence ID" value="NMG15237.1"/>
    <property type="molecule type" value="Genomic_DNA"/>
</dbReference>
<evidence type="ECO:0000256" key="5">
    <source>
        <dbReference type="ARBA" id="ARBA00022679"/>
    </source>
</evidence>
<evidence type="ECO:0000256" key="2">
    <source>
        <dbReference type="ARBA" id="ARBA00005810"/>
    </source>
</evidence>
<comment type="function">
    <text evidence="10">Catalyzes the transfer of pyrophosphate from adenosine triphosphate (ATP) to 6-hydroxymethyl-7,8-dihydropterin, an enzymatic step in folate biosynthesis pathway.</text>
</comment>
<feature type="domain" description="7,8-dihydro-6-hydroxymethylpterin-pyrophosphokinase" evidence="14">
    <location>
        <begin position="27"/>
        <end position="155"/>
    </location>
</feature>
<evidence type="ECO:0000313" key="16">
    <source>
        <dbReference type="Proteomes" id="UP000633943"/>
    </source>
</evidence>
<dbReference type="Pfam" id="PF01288">
    <property type="entry name" value="HPPK"/>
    <property type="match status" value="1"/>
</dbReference>
<dbReference type="InterPro" id="IPR000550">
    <property type="entry name" value="Hppk"/>
</dbReference>
<evidence type="ECO:0000256" key="7">
    <source>
        <dbReference type="ARBA" id="ARBA00022777"/>
    </source>
</evidence>
<dbReference type="SUPFAM" id="SSF55083">
    <property type="entry name" value="6-hydroxymethyl-7,8-dihydropterin pyrophosphokinase, HPPK"/>
    <property type="match status" value="1"/>
</dbReference>
<dbReference type="PANTHER" id="PTHR43071:SF1">
    <property type="entry name" value="2-AMINO-4-HYDROXY-6-HYDROXYMETHYLDIHYDROPTERIDINE PYROPHOSPHOKINASE"/>
    <property type="match status" value="1"/>
</dbReference>
<keyword evidence="8" id="KW-0067">ATP-binding</keyword>
<evidence type="ECO:0000259" key="14">
    <source>
        <dbReference type="Pfam" id="PF01288"/>
    </source>
</evidence>
<evidence type="ECO:0000256" key="3">
    <source>
        <dbReference type="ARBA" id="ARBA00013253"/>
    </source>
</evidence>
<keyword evidence="6" id="KW-0547">Nucleotide-binding</keyword>
<evidence type="ECO:0000256" key="12">
    <source>
        <dbReference type="ARBA" id="ARBA00033413"/>
    </source>
</evidence>
<proteinExistence type="inferred from homology"/>
<comment type="pathway">
    <text evidence="1">Cofactor biosynthesis; tetrahydrofolate biosynthesis; 2-amino-4-hydroxy-6-hydroxymethyl-7,8-dihydropteridine diphosphate from 7,8-dihydroneopterin triphosphate: step 4/4.</text>
</comment>
<protein>
    <recommendedName>
        <fullName evidence="4">2-amino-4-hydroxy-6-hydroxymethyldihydropteridine pyrophosphokinase</fullName>
        <ecNumber evidence="3">2.7.6.3</ecNumber>
    </recommendedName>
    <alternativeName>
        <fullName evidence="11">6-hydroxymethyl-7,8-dihydropterin pyrophosphokinase</fullName>
    </alternativeName>
    <alternativeName>
        <fullName evidence="12">7,8-dihydro-6-hydroxymethylpterin-pyrophosphokinase</fullName>
    </alternativeName>
</protein>
<evidence type="ECO:0000256" key="9">
    <source>
        <dbReference type="ARBA" id="ARBA00022909"/>
    </source>
</evidence>
<keyword evidence="5 15" id="KW-0808">Transferase</keyword>
<keyword evidence="7" id="KW-0418">Kinase</keyword>
<organism evidence="15 16">
    <name type="scientific">Aromatoleum bremense</name>
    <dbReference type="NCBI Taxonomy" id="76115"/>
    <lineage>
        <taxon>Bacteria</taxon>
        <taxon>Pseudomonadati</taxon>
        <taxon>Pseudomonadota</taxon>
        <taxon>Betaproteobacteria</taxon>
        <taxon>Rhodocyclales</taxon>
        <taxon>Rhodocyclaceae</taxon>
        <taxon>Aromatoleum</taxon>
    </lineage>
</organism>
<dbReference type="NCBIfam" id="TIGR01498">
    <property type="entry name" value="folK"/>
    <property type="match status" value="1"/>
</dbReference>
<keyword evidence="16" id="KW-1185">Reference proteome</keyword>
<keyword evidence="9" id="KW-0289">Folate biosynthesis</keyword>
<evidence type="ECO:0000256" key="1">
    <source>
        <dbReference type="ARBA" id="ARBA00005051"/>
    </source>
</evidence>
<dbReference type="RefSeq" id="WP_169201932.1">
    <property type="nucleotide sequence ID" value="NZ_CP059467.1"/>
</dbReference>
<dbReference type="Gene3D" id="3.30.70.560">
    <property type="entry name" value="7,8-Dihydro-6-hydroxymethylpterin-pyrophosphokinase HPPK"/>
    <property type="match status" value="1"/>
</dbReference>
<evidence type="ECO:0000256" key="4">
    <source>
        <dbReference type="ARBA" id="ARBA00016218"/>
    </source>
</evidence>
<reference evidence="15 16" key="1">
    <citation type="submission" date="2019-12" db="EMBL/GenBank/DDBJ databases">
        <title>Comparative genomics gives insights into the taxonomy of the Azoarcus-Aromatoleum group and reveals separate origins of nif in the plant-associated Azoarcus and non-plant-associated Aromatoleum sub-groups.</title>
        <authorList>
            <person name="Lafos M."/>
            <person name="Maluk M."/>
            <person name="Batista M."/>
            <person name="Junghare M."/>
            <person name="Carmona M."/>
            <person name="Faoro H."/>
            <person name="Cruz L.M."/>
            <person name="Battistoni F."/>
            <person name="De Souza E."/>
            <person name="Pedrosa F."/>
            <person name="Chen W.-M."/>
            <person name="Poole P.S."/>
            <person name="Dixon R.A."/>
            <person name="James E.K."/>
        </authorList>
    </citation>
    <scope>NUCLEOTIDE SEQUENCE [LARGE SCALE GENOMIC DNA]</scope>
    <source>
        <strain evidence="15 16">PbN1</strain>
    </source>
</reference>
<dbReference type="CDD" id="cd00483">
    <property type="entry name" value="HPPK"/>
    <property type="match status" value="1"/>
</dbReference>
<evidence type="ECO:0000256" key="11">
    <source>
        <dbReference type="ARBA" id="ARBA00029766"/>
    </source>
</evidence>
<evidence type="ECO:0000256" key="8">
    <source>
        <dbReference type="ARBA" id="ARBA00022840"/>
    </source>
</evidence>
<dbReference type="GO" id="GO:0003848">
    <property type="term" value="F:2-amino-4-hydroxy-6-hydroxymethyldihydropteridine diphosphokinase activity"/>
    <property type="evidence" value="ECO:0007669"/>
    <property type="project" value="UniProtKB-EC"/>
</dbReference>
<sequence>MKRSGPGRTPATHAPVRTSKHPPVRTFVALGANLGQPVATLRTAFEALDSLPDTRVVARSALYRTAPVGVSGQPDFFNAVAAIDTTLPARTLLDALFDIEARLGRTRAYPQAPRTLDLDLLLYGGDTVDEPGLEIPHPRMHLRAFVLVPLAEIAPAATIPGRGCVADLLPGVCDQAIERLPD</sequence>
<dbReference type="Proteomes" id="UP000633943">
    <property type="component" value="Unassembled WGS sequence"/>
</dbReference>
<evidence type="ECO:0000256" key="13">
    <source>
        <dbReference type="SAM" id="MobiDB-lite"/>
    </source>
</evidence>
<dbReference type="EC" id="2.7.6.3" evidence="3"/>
<evidence type="ECO:0000256" key="6">
    <source>
        <dbReference type="ARBA" id="ARBA00022741"/>
    </source>
</evidence>